<name>A0ABN7V339_GIGMA</name>
<protein>
    <submittedName>
        <fullName evidence="1">16853_t:CDS:1</fullName>
    </submittedName>
</protein>
<dbReference type="EMBL" id="CAJVQB010008905">
    <property type="protein sequence ID" value="CAG8724462.1"/>
    <property type="molecule type" value="Genomic_DNA"/>
</dbReference>
<feature type="non-terminal residue" evidence="1">
    <location>
        <position position="1"/>
    </location>
</feature>
<dbReference type="Proteomes" id="UP000789901">
    <property type="component" value="Unassembled WGS sequence"/>
</dbReference>
<comment type="caution">
    <text evidence="1">The sequence shown here is derived from an EMBL/GenBank/DDBJ whole genome shotgun (WGS) entry which is preliminary data.</text>
</comment>
<organism evidence="1 2">
    <name type="scientific">Gigaspora margarita</name>
    <dbReference type="NCBI Taxonomy" id="4874"/>
    <lineage>
        <taxon>Eukaryota</taxon>
        <taxon>Fungi</taxon>
        <taxon>Fungi incertae sedis</taxon>
        <taxon>Mucoromycota</taxon>
        <taxon>Glomeromycotina</taxon>
        <taxon>Glomeromycetes</taxon>
        <taxon>Diversisporales</taxon>
        <taxon>Gigasporaceae</taxon>
        <taxon>Gigaspora</taxon>
    </lineage>
</organism>
<keyword evidence="2" id="KW-1185">Reference proteome</keyword>
<proteinExistence type="predicted"/>
<reference evidence="1 2" key="1">
    <citation type="submission" date="2021-06" db="EMBL/GenBank/DDBJ databases">
        <authorList>
            <person name="Kallberg Y."/>
            <person name="Tangrot J."/>
            <person name="Rosling A."/>
        </authorList>
    </citation>
    <scope>NUCLEOTIDE SEQUENCE [LARGE SCALE GENOMIC DNA]</scope>
    <source>
        <strain evidence="1 2">120-4 pot B 10/14</strain>
    </source>
</reference>
<sequence>QTVLEISNKNFYTQVLEDNEKHEHQPGWDDPYILEQSLTADEIGAGVGYTAMFTKHVIYIQYIDLDGSQLKAAGCHDIMLLIEYKSKVQFWSCSLNALQDQHTFTQLHSQGLLTLTPNDTSNKL</sequence>
<gene>
    <name evidence="1" type="ORF">GMARGA_LOCUS13807</name>
</gene>
<evidence type="ECO:0000313" key="2">
    <source>
        <dbReference type="Proteomes" id="UP000789901"/>
    </source>
</evidence>
<evidence type="ECO:0000313" key="1">
    <source>
        <dbReference type="EMBL" id="CAG8724462.1"/>
    </source>
</evidence>
<accession>A0ABN7V339</accession>